<dbReference type="InterPro" id="IPR011105">
    <property type="entry name" value="Cell_wall_hydrolase_SleB"/>
</dbReference>
<keyword evidence="2" id="KW-0378">Hydrolase</keyword>
<protein>
    <submittedName>
        <fullName evidence="2">Cell wall hydrolase</fullName>
    </submittedName>
</protein>
<evidence type="ECO:0000313" key="3">
    <source>
        <dbReference type="Proteomes" id="UP000509367"/>
    </source>
</evidence>
<dbReference type="KEGG" id="orm:HTY61_10985"/>
<keyword evidence="3" id="KW-1185">Reference proteome</keyword>
<dbReference type="EMBL" id="CP054836">
    <property type="protein sequence ID" value="QKV20629.1"/>
    <property type="molecule type" value="Genomic_DNA"/>
</dbReference>
<organism evidence="2 3">
    <name type="scientific">Oricola thermophila</name>
    <dbReference type="NCBI Taxonomy" id="2742145"/>
    <lineage>
        <taxon>Bacteria</taxon>
        <taxon>Pseudomonadati</taxon>
        <taxon>Pseudomonadota</taxon>
        <taxon>Alphaproteobacteria</taxon>
        <taxon>Hyphomicrobiales</taxon>
        <taxon>Ahrensiaceae</taxon>
        <taxon>Oricola</taxon>
    </lineage>
</organism>
<name>A0A6N1VN50_9HYPH</name>
<reference evidence="2 3" key="1">
    <citation type="submission" date="2020-06" db="EMBL/GenBank/DDBJ databases">
        <title>Oricola thermophila sp. nov. isolated from a tidal sediments.</title>
        <authorList>
            <person name="Kwon K.K."/>
            <person name="Yang S.-H."/>
            <person name="Park M.-J."/>
        </authorList>
    </citation>
    <scope>NUCLEOTIDE SEQUENCE [LARGE SCALE GENOMIC DNA]</scope>
    <source>
        <strain evidence="2 3">MEBiC13590</strain>
    </source>
</reference>
<feature type="domain" description="Cell wall hydrolase SleB" evidence="1">
    <location>
        <begin position="238"/>
        <end position="348"/>
    </location>
</feature>
<dbReference type="Pfam" id="PF07486">
    <property type="entry name" value="Hydrolase_2"/>
    <property type="match status" value="1"/>
</dbReference>
<dbReference type="Proteomes" id="UP000509367">
    <property type="component" value="Chromosome"/>
</dbReference>
<dbReference type="AlphaFoldDB" id="A0A6N1VN50"/>
<evidence type="ECO:0000313" key="2">
    <source>
        <dbReference type="EMBL" id="QKV20629.1"/>
    </source>
</evidence>
<dbReference type="Gene3D" id="1.10.10.2520">
    <property type="entry name" value="Cell wall hydrolase SleB, domain 1"/>
    <property type="match status" value="1"/>
</dbReference>
<proteinExistence type="predicted"/>
<sequence length="356" mass="38860">MQDISGLLTGADDQQSRWQTFLVAAAPGSIQQAEMPFDVDPTVTGSIASAGIDAPRVGRVVITPLKPEIADTPDEDRINRSEKTGRIVSVAPVAPPKGFSAGSVLDRHSSILRPATDEETLMAFVRPKIGGKEIQIATAFHKRAPARRDDSVPTMLAELVTNEKADVLATAYAPSEPDFATQSPFSSLLKEPDAAEGRFIPPLGKGDHAWLATPLPASAFSEREQKCLAEGIYFEARGESLKGQAAVAQVILNRVRNPAFPNTICGVVYQNDHWRNRCQFSFACDGKVDRVRSPSHWKTAQDIALAVTAGKIWLDSVGSATHYHAVYVRPRWARAMERRARIGLHVFYRTYGGSWS</sequence>
<dbReference type="GO" id="GO:0016787">
    <property type="term" value="F:hydrolase activity"/>
    <property type="evidence" value="ECO:0007669"/>
    <property type="project" value="UniProtKB-KW"/>
</dbReference>
<accession>A0A6N1VN50</accession>
<gene>
    <name evidence="2" type="ORF">HTY61_10985</name>
</gene>
<dbReference type="InterPro" id="IPR042047">
    <property type="entry name" value="SleB_dom1"/>
</dbReference>
<evidence type="ECO:0000259" key="1">
    <source>
        <dbReference type="Pfam" id="PF07486"/>
    </source>
</evidence>